<sequence>MKTPPPRSLVKPAPMASVVRTPSPLSTGSTFSTNPPTLPAYHAPSPQPPKPSLGYRAYPAYHPQGVDVSVIVSQAADTAATSSASGFRRAHSRPSSLSMARSASFDAEKGGAPSMRPSYETRRSQDLRELNMRSSYDVRRSQDLRASLDFGATRPSTDFGRPSHDSAAAAFPPSWAHQNQAEAPGSRLPLRQLAMRAARDRLGCGSRSGALGRGLMIGWVITTLGFVAATAFWKGELFAALDHLSKDLYNMGSQGLLVFGVLIFITTIPPLPLYSTLIVLSGYTFGVWNGFVASYIASLVGAVVVFVVSRTMLRDAVTRSLASSPTATSLLQIIPQNPHLLLLIRIAPYPYNLLNVVLASAPSLSLQTYTACTALSLCKLVLHTWIGAGIRDLSAAYGGGEEGGDSAPHDDSRHERVKAGVTWGGIVLCCILFVYLTHIAKKAIARAQEAQLGTGMGIPEEEVAFLSAVGGRDDE</sequence>
<dbReference type="InterPro" id="IPR032816">
    <property type="entry name" value="VTT_dom"/>
</dbReference>
<reference evidence="13" key="2">
    <citation type="submission" date="2023-06" db="EMBL/GenBank/DDBJ databases">
        <authorList>
            <person name="Kobayashi Y."/>
            <person name="Kayamori A."/>
            <person name="Aoki K."/>
            <person name="Shiwa Y."/>
            <person name="Fujita N."/>
            <person name="Sugita T."/>
            <person name="Iwasaki W."/>
            <person name="Tanaka N."/>
            <person name="Takashima M."/>
        </authorList>
    </citation>
    <scope>NUCLEOTIDE SEQUENCE</scope>
    <source>
        <strain evidence="13">HIS016</strain>
    </source>
</reference>
<feature type="transmembrane region" description="Helical" evidence="11">
    <location>
        <begin position="286"/>
        <end position="309"/>
    </location>
</feature>
<feature type="region of interest" description="Disordered" evidence="10">
    <location>
        <begin position="79"/>
        <end position="123"/>
    </location>
</feature>
<evidence type="ECO:0000259" key="12">
    <source>
        <dbReference type="Pfam" id="PF09335"/>
    </source>
</evidence>
<keyword evidence="7 11" id="KW-1133">Transmembrane helix</keyword>
<dbReference type="Proteomes" id="UP001222932">
    <property type="component" value="Unassembled WGS sequence"/>
</dbReference>
<feature type="compositionally biased region" description="Polar residues" evidence="10">
    <location>
        <begin position="23"/>
        <end position="35"/>
    </location>
</feature>
<gene>
    <name evidence="13" type="ORF">CspeluHIS016_0208880</name>
</gene>
<comment type="similarity">
    <text evidence="3">Belongs to the TVP38/TMEM64 family.</text>
</comment>
<dbReference type="GO" id="GO:0000139">
    <property type="term" value="C:Golgi membrane"/>
    <property type="evidence" value="ECO:0007669"/>
    <property type="project" value="UniProtKB-SubCell"/>
</dbReference>
<dbReference type="Pfam" id="PF09335">
    <property type="entry name" value="VTT_dom"/>
    <property type="match status" value="1"/>
</dbReference>
<dbReference type="AlphaFoldDB" id="A0AAD3TS43"/>
<evidence type="ECO:0000256" key="5">
    <source>
        <dbReference type="ARBA" id="ARBA00020673"/>
    </source>
</evidence>
<comment type="function">
    <text evidence="1">Golgi membrane protein involved in vesicular trafficking and spindle migration.</text>
</comment>
<keyword evidence="6 11" id="KW-0812">Transmembrane</keyword>
<keyword evidence="9 11" id="KW-0472">Membrane</keyword>
<evidence type="ECO:0000256" key="1">
    <source>
        <dbReference type="ARBA" id="ARBA00002978"/>
    </source>
</evidence>
<evidence type="ECO:0000256" key="2">
    <source>
        <dbReference type="ARBA" id="ARBA00004653"/>
    </source>
</evidence>
<dbReference type="InterPro" id="IPR051076">
    <property type="entry name" value="Golgi_membrane_TVP38/TMEM64"/>
</dbReference>
<keyword evidence="8" id="KW-0333">Golgi apparatus</keyword>
<evidence type="ECO:0000256" key="6">
    <source>
        <dbReference type="ARBA" id="ARBA00022692"/>
    </source>
</evidence>
<evidence type="ECO:0000256" key="10">
    <source>
        <dbReference type="SAM" id="MobiDB-lite"/>
    </source>
</evidence>
<dbReference type="PANTHER" id="PTHR47549:SF3">
    <property type="entry name" value="GOLGI APPARATUS MEMBRANE PROTEIN TVP38"/>
    <property type="match status" value="1"/>
</dbReference>
<evidence type="ECO:0000256" key="7">
    <source>
        <dbReference type="ARBA" id="ARBA00022989"/>
    </source>
</evidence>
<evidence type="ECO:0000313" key="14">
    <source>
        <dbReference type="Proteomes" id="UP001222932"/>
    </source>
</evidence>
<dbReference type="EMBL" id="BTCM01000002">
    <property type="protein sequence ID" value="GMK55832.1"/>
    <property type="molecule type" value="Genomic_DNA"/>
</dbReference>
<accession>A0AAD3TS43</accession>
<comment type="caution">
    <text evidence="13">The sequence shown here is derived from an EMBL/GenBank/DDBJ whole genome shotgun (WGS) entry which is preliminary data.</text>
</comment>
<protein>
    <recommendedName>
        <fullName evidence="4">Golgi apparatus membrane protein TVP38</fullName>
    </recommendedName>
    <alternativeName>
        <fullName evidence="5">Golgi apparatus membrane protein tvp38</fullName>
    </alternativeName>
</protein>
<feature type="domain" description="VTT" evidence="12">
    <location>
        <begin position="274"/>
        <end position="387"/>
    </location>
</feature>
<evidence type="ECO:0000256" key="11">
    <source>
        <dbReference type="SAM" id="Phobius"/>
    </source>
</evidence>
<evidence type="ECO:0000256" key="3">
    <source>
        <dbReference type="ARBA" id="ARBA00008640"/>
    </source>
</evidence>
<feature type="region of interest" description="Disordered" evidence="10">
    <location>
        <begin position="1"/>
        <end position="55"/>
    </location>
</feature>
<dbReference type="PANTHER" id="PTHR47549">
    <property type="entry name" value="GOLGI APPARATUS MEMBRANE PROTEIN TVP38-RELATED"/>
    <property type="match status" value="1"/>
</dbReference>
<feature type="transmembrane region" description="Helical" evidence="11">
    <location>
        <begin position="421"/>
        <end position="440"/>
    </location>
</feature>
<proteinExistence type="inferred from homology"/>
<feature type="transmembrane region" description="Helical" evidence="11">
    <location>
        <begin position="216"/>
        <end position="235"/>
    </location>
</feature>
<name>A0AAD3TS43_9TREE</name>
<evidence type="ECO:0000313" key="13">
    <source>
        <dbReference type="EMBL" id="GMK55832.1"/>
    </source>
</evidence>
<reference evidence="13" key="1">
    <citation type="journal article" date="2023" name="BMC Genomics">
        <title>Chromosome-level genome assemblies of Cutaneotrichosporon spp. (Trichosporonales, Basidiomycota) reveal imbalanced evolution between nucleotide sequences and chromosome synteny.</title>
        <authorList>
            <person name="Kobayashi Y."/>
            <person name="Kayamori A."/>
            <person name="Aoki K."/>
            <person name="Shiwa Y."/>
            <person name="Matsutani M."/>
            <person name="Fujita N."/>
            <person name="Sugita T."/>
            <person name="Iwasaki W."/>
            <person name="Tanaka N."/>
            <person name="Takashima M."/>
        </authorList>
    </citation>
    <scope>NUCLEOTIDE SEQUENCE</scope>
    <source>
        <strain evidence="13">HIS016</strain>
    </source>
</reference>
<organism evidence="13 14">
    <name type="scientific">Cutaneotrichosporon spelunceum</name>
    <dbReference type="NCBI Taxonomy" id="1672016"/>
    <lineage>
        <taxon>Eukaryota</taxon>
        <taxon>Fungi</taxon>
        <taxon>Dikarya</taxon>
        <taxon>Basidiomycota</taxon>
        <taxon>Agaricomycotina</taxon>
        <taxon>Tremellomycetes</taxon>
        <taxon>Trichosporonales</taxon>
        <taxon>Trichosporonaceae</taxon>
        <taxon>Cutaneotrichosporon</taxon>
    </lineage>
</organism>
<dbReference type="GO" id="GO:0016192">
    <property type="term" value="P:vesicle-mediated transport"/>
    <property type="evidence" value="ECO:0007669"/>
    <property type="project" value="TreeGrafter"/>
</dbReference>
<evidence type="ECO:0000256" key="8">
    <source>
        <dbReference type="ARBA" id="ARBA00023034"/>
    </source>
</evidence>
<dbReference type="GO" id="GO:0000022">
    <property type="term" value="P:mitotic spindle elongation"/>
    <property type="evidence" value="ECO:0007669"/>
    <property type="project" value="TreeGrafter"/>
</dbReference>
<evidence type="ECO:0000256" key="4">
    <source>
        <dbReference type="ARBA" id="ARBA00013533"/>
    </source>
</evidence>
<evidence type="ECO:0000256" key="9">
    <source>
        <dbReference type="ARBA" id="ARBA00023136"/>
    </source>
</evidence>
<feature type="transmembrane region" description="Helical" evidence="11">
    <location>
        <begin position="256"/>
        <end position="280"/>
    </location>
</feature>
<keyword evidence="14" id="KW-1185">Reference proteome</keyword>
<comment type="subcellular location">
    <subcellularLocation>
        <location evidence="2">Golgi apparatus membrane</location>
        <topology evidence="2">Multi-pass membrane protein</topology>
    </subcellularLocation>
</comment>